<feature type="compositionally biased region" description="Low complexity" evidence="1">
    <location>
        <begin position="539"/>
        <end position="564"/>
    </location>
</feature>
<reference evidence="2 3" key="1">
    <citation type="journal article" date="2018" name="Mol. Biol. Evol.">
        <title>Broad Genomic Sampling Reveals a Smut Pathogenic Ancestry of the Fungal Clade Ustilaginomycotina.</title>
        <authorList>
            <person name="Kijpornyongpan T."/>
            <person name="Mondo S.J."/>
            <person name="Barry K."/>
            <person name="Sandor L."/>
            <person name="Lee J."/>
            <person name="Lipzen A."/>
            <person name="Pangilinan J."/>
            <person name="LaButti K."/>
            <person name="Hainaut M."/>
            <person name="Henrissat B."/>
            <person name="Grigoriev I.V."/>
            <person name="Spatafora J.W."/>
            <person name="Aime M.C."/>
        </authorList>
    </citation>
    <scope>NUCLEOTIDE SEQUENCE [LARGE SCALE GENOMIC DNA]</scope>
    <source>
        <strain evidence="2 3">MCA 3645</strain>
    </source>
</reference>
<feature type="compositionally biased region" description="Low complexity" evidence="1">
    <location>
        <begin position="288"/>
        <end position="302"/>
    </location>
</feature>
<feature type="compositionally biased region" description="Polar residues" evidence="1">
    <location>
        <begin position="22"/>
        <end position="40"/>
    </location>
</feature>
<feature type="compositionally biased region" description="Polar residues" evidence="1">
    <location>
        <begin position="347"/>
        <end position="356"/>
    </location>
</feature>
<feature type="region of interest" description="Disordered" evidence="1">
    <location>
        <begin position="539"/>
        <end position="572"/>
    </location>
</feature>
<feature type="region of interest" description="Disordered" evidence="1">
    <location>
        <begin position="127"/>
        <end position="156"/>
    </location>
</feature>
<sequence>MEVSPTRSCFDDGESISTSFTFATSVTPATTPGESDSVDPSPSRYRSEFGKHTMNAQERSAGLSGLDGQMRHQTALPEIRVSSQSQPDTDRYTYRLSRLHEQLGSLLPESDSLGTLEDIAQTNYLQLFPGPPSTIPRRHASQRATSSSRNRQNRLVPNGMVYEAAWEDSSCVDIPSSGTWRPGSIYDDEDDRDEVSCDEQHQPDTLRGFVSDRDCDPQYRRHGEYSHSHRTSKQGNSEQRVESTLASTSNFEVEALRRQVEQLQMALLLKTRRQESHEHRAREQQVHQSGIQRQRSTSQISQARYKPGPLPAPQVPLPRVPASPSASVSARSPSSLPPGAALRSQRRSFAQPSHNPLSMLLDGPEVQRFASDSLSRHQHGVARPRVPARLESQETMYGSTVAELELNDQLQLSPTRAQIHSSPSWQNLEDLQSRPPTVANSVFSDRHPYSQDFPTGVGSFSVSGGGGGGREEDENRMEALSRKVEALERMLALSAQHQNGNQTVGQQSAAVDGQPAASIASTHSRTSLAVSEHQTDTSSACSSTSAFRFNPTGPTCPNTNTSTNDKQTTKPRKNRLAAVLKFASGANTSSLSLSSTDDKHSLHPPGSTETARVSWSRKRTEKVEVPKVKVRQGPGRGRVVIRE</sequence>
<feature type="compositionally biased region" description="Basic and acidic residues" evidence="1">
    <location>
        <begin position="194"/>
        <end position="227"/>
    </location>
</feature>
<keyword evidence="3" id="KW-1185">Reference proteome</keyword>
<dbReference type="OrthoDB" id="2555956at2759"/>
<dbReference type="EMBL" id="KZ819218">
    <property type="protein sequence ID" value="PWY97138.1"/>
    <property type="molecule type" value="Genomic_DNA"/>
</dbReference>
<dbReference type="Proteomes" id="UP000246740">
    <property type="component" value="Unassembled WGS sequence"/>
</dbReference>
<feature type="compositionally biased region" description="Polar residues" evidence="1">
    <location>
        <begin position="142"/>
        <end position="155"/>
    </location>
</feature>
<feature type="region of interest" description="Disordered" evidence="1">
    <location>
        <begin position="177"/>
        <end position="245"/>
    </location>
</feature>
<organism evidence="2 3">
    <name type="scientific">Testicularia cyperi</name>
    <dbReference type="NCBI Taxonomy" id="1882483"/>
    <lineage>
        <taxon>Eukaryota</taxon>
        <taxon>Fungi</taxon>
        <taxon>Dikarya</taxon>
        <taxon>Basidiomycota</taxon>
        <taxon>Ustilaginomycotina</taxon>
        <taxon>Ustilaginomycetes</taxon>
        <taxon>Ustilaginales</taxon>
        <taxon>Anthracoideaceae</taxon>
        <taxon>Testicularia</taxon>
    </lineage>
</organism>
<gene>
    <name evidence="2" type="ORF">BCV70DRAFT_219705</name>
</gene>
<feature type="region of interest" description="Disordered" evidence="1">
    <location>
        <begin position="272"/>
        <end position="360"/>
    </location>
</feature>
<accession>A0A317XI28</accession>
<feature type="compositionally biased region" description="Basic and acidic residues" evidence="1">
    <location>
        <begin position="272"/>
        <end position="285"/>
    </location>
</feature>
<feature type="region of interest" description="Disordered" evidence="1">
    <location>
        <begin position="22"/>
        <end position="68"/>
    </location>
</feature>
<protein>
    <submittedName>
        <fullName evidence="2">Uncharacterized protein</fullName>
    </submittedName>
</protein>
<evidence type="ECO:0000313" key="2">
    <source>
        <dbReference type="EMBL" id="PWY97138.1"/>
    </source>
</evidence>
<dbReference type="InParanoid" id="A0A317XI28"/>
<feature type="compositionally biased region" description="Pro residues" evidence="1">
    <location>
        <begin position="308"/>
        <end position="321"/>
    </location>
</feature>
<proteinExistence type="predicted"/>
<dbReference type="AlphaFoldDB" id="A0A317XI28"/>
<feature type="region of interest" description="Disordered" evidence="1">
    <location>
        <begin position="449"/>
        <end position="475"/>
    </location>
</feature>
<feature type="region of interest" description="Disordered" evidence="1">
    <location>
        <begin position="588"/>
        <end position="621"/>
    </location>
</feature>
<feature type="compositionally biased region" description="Low complexity" evidence="1">
    <location>
        <begin position="322"/>
        <end position="338"/>
    </location>
</feature>
<name>A0A317XI28_9BASI</name>
<evidence type="ECO:0000256" key="1">
    <source>
        <dbReference type="SAM" id="MobiDB-lite"/>
    </source>
</evidence>
<evidence type="ECO:0000313" key="3">
    <source>
        <dbReference type="Proteomes" id="UP000246740"/>
    </source>
</evidence>
<feature type="compositionally biased region" description="Polar residues" evidence="1">
    <location>
        <begin position="233"/>
        <end position="245"/>
    </location>
</feature>